<dbReference type="SUPFAM" id="SSF51445">
    <property type="entry name" value="(Trans)glycosidases"/>
    <property type="match status" value="1"/>
</dbReference>
<proteinExistence type="inferred from homology"/>
<keyword evidence="7" id="KW-0732">Signal</keyword>
<feature type="region of interest" description="Disordered" evidence="6">
    <location>
        <begin position="703"/>
        <end position="724"/>
    </location>
</feature>
<evidence type="ECO:0000256" key="5">
    <source>
        <dbReference type="ARBA" id="ARBA00033098"/>
    </source>
</evidence>
<dbReference type="PANTHER" id="PTHR15172">
    <property type="entry name" value="GALACTOCEREBROSIDASE"/>
    <property type="match status" value="1"/>
</dbReference>
<name>A0ABX0FNU1_9BURK</name>
<keyword evidence="3" id="KW-0443">Lipid metabolism</keyword>
<gene>
    <name evidence="10" type="ORF">GW587_18295</name>
</gene>
<comment type="caution">
    <text evidence="10">The sequence shown here is derived from an EMBL/GenBank/DDBJ whole genome shotgun (WGS) entry which is preliminary data.</text>
</comment>
<comment type="similarity">
    <text evidence="1">Belongs to the glycosyl hydrolase 59 family.</text>
</comment>
<reference evidence="11" key="2">
    <citation type="submission" date="2023-07" db="EMBL/GenBank/DDBJ databases">
        <title>Duganella aceri sp. nov., isolated from tree sap.</title>
        <authorList>
            <person name="Kim I.S."/>
        </authorList>
    </citation>
    <scope>NUCLEOTIDE SEQUENCE [LARGE SCALE GENOMIC DNA]</scope>
    <source>
        <strain evidence="11">SAP-35</strain>
    </source>
</reference>
<dbReference type="Proteomes" id="UP000666369">
    <property type="component" value="Unassembled WGS sequence"/>
</dbReference>
<dbReference type="InterPro" id="IPR049161">
    <property type="entry name" value="GH59_cat"/>
</dbReference>
<reference evidence="10 11" key="1">
    <citation type="submission" date="2020-01" db="EMBL/GenBank/DDBJ databases">
        <authorList>
            <person name="Lee S.D."/>
        </authorList>
    </citation>
    <scope>NUCLEOTIDE SEQUENCE [LARGE SCALE GENOMIC DNA]</scope>
    <source>
        <strain evidence="10 11">SAP-35</strain>
    </source>
</reference>
<evidence type="ECO:0000256" key="1">
    <source>
        <dbReference type="ARBA" id="ARBA00005637"/>
    </source>
</evidence>
<evidence type="ECO:0000256" key="7">
    <source>
        <dbReference type="SAM" id="SignalP"/>
    </source>
</evidence>
<feature type="domain" description="Glycosyl hydrolase family 59 C-terminal lectin" evidence="9">
    <location>
        <begin position="501"/>
        <end position="585"/>
    </location>
</feature>
<organism evidence="10 11">
    <name type="scientific">Duganella aceris</name>
    <dbReference type="NCBI Taxonomy" id="2703883"/>
    <lineage>
        <taxon>Bacteria</taxon>
        <taxon>Pseudomonadati</taxon>
        <taxon>Pseudomonadota</taxon>
        <taxon>Betaproteobacteria</taxon>
        <taxon>Burkholderiales</taxon>
        <taxon>Oxalobacteraceae</taxon>
        <taxon>Telluria group</taxon>
        <taxon>Duganella</taxon>
    </lineage>
</organism>
<dbReference type="Gene3D" id="3.20.20.80">
    <property type="entry name" value="Glycosidases"/>
    <property type="match status" value="1"/>
</dbReference>
<accession>A0ABX0FNU1</accession>
<dbReference type="EMBL" id="JAADJT010000008">
    <property type="protein sequence ID" value="NGZ86195.1"/>
    <property type="molecule type" value="Genomic_DNA"/>
</dbReference>
<dbReference type="PRINTS" id="PR00850">
    <property type="entry name" value="GLHYDRLASE59"/>
</dbReference>
<evidence type="ECO:0000313" key="11">
    <source>
        <dbReference type="Proteomes" id="UP000666369"/>
    </source>
</evidence>
<dbReference type="Pfam" id="PF02057">
    <property type="entry name" value="Glyco_hydro_59"/>
    <property type="match status" value="1"/>
</dbReference>
<dbReference type="InterPro" id="IPR049162">
    <property type="entry name" value="GH59_C"/>
</dbReference>
<evidence type="ECO:0000256" key="3">
    <source>
        <dbReference type="ARBA" id="ARBA00022919"/>
    </source>
</evidence>
<feature type="domain" description="Glycosyl hydrolase family 59 catalytic" evidence="8">
    <location>
        <begin position="44"/>
        <end position="357"/>
    </location>
</feature>
<evidence type="ECO:0000259" key="8">
    <source>
        <dbReference type="Pfam" id="PF02057"/>
    </source>
</evidence>
<dbReference type="InterPro" id="IPR013785">
    <property type="entry name" value="Aldolase_TIM"/>
</dbReference>
<feature type="signal peptide" evidence="7">
    <location>
        <begin position="1"/>
        <end position="27"/>
    </location>
</feature>
<protein>
    <recommendedName>
        <fullName evidence="2">galactosylceramidase</fullName>
        <ecNumber evidence="2">3.2.1.46</ecNumber>
    </recommendedName>
    <alternativeName>
        <fullName evidence="5">Galactosylceramidase</fullName>
    </alternativeName>
</protein>
<evidence type="ECO:0000313" key="10">
    <source>
        <dbReference type="EMBL" id="NGZ86195.1"/>
    </source>
</evidence>
<keyword evidence="3" id="KW-0746">Sphingolipid metabolism</keyword>
<dbReference type="EC" id="3.2.1.46" evidence="2"/>
<evidence type="ECO:0000256" key="2">
    <source>
        <dbReference type="ARBA" id="ARBA00012657"/>
    </source>
</evidence>
<evidence type="ECO:0000259" key="9">
    <source>
        <dbReference type="Pfam" id="PF21708"/>
    </source>
</evidence>
<dbReference type="Gene3D" id="2.60.120.560">
    <property type="entry name" value="Exo-inulinase, domain 1"/>
    <property type="match status" value="1"/>
</dbReference>
<feature type="chain" id="PRO_5047032662" description="galactosylceramidase" evidence="7">
    <location>
        <begin position="28"/>
        <end position="724"/>
    </location>
</feature>
<evidence type="ECO:0000256" key="6">
    <source>
        <dbReference type="SAM" id="MobiDB-lite"/>
    </source>
</evidence>
<keyword evidence="4" id="KW-0442">Lipid degradation</keyword>
<dbReference type="InterPro" id="IPR017853">
    <property type="entry name" value="GH"/>
</dbReference>
<dbReference type="PANTHER" id="PTHR15172:SF1">
    <property type="entry name" value="GALACTOCEREBROSIDASE"/>
    <property type="match status" value="1"/>
</dbReference>
<dbReference type="InterPro" id="IPR001286">
    <property type="entry name" value="Glyco_hydro_59"/>
</dbReference>
<sequence>MTIDWRPHVRTSLFLLSVVIPAAVCCAAEVQTVQVNGDAGGKRFDGIGVVDGGGATSVLLKDYPEPQRSQILDLMYKPKFGASVSALYVEIPGDGNSTQGSMPSHMHSRDDVNYSRGYTWWLMNEARRRNPVLSLDGAAWSAPGWIGDQGKLYAGSDGDARFFSPDTTEYYVKWLQGLRAVYGLELDAIGMRNEKGVSYDLVKALRSRLNAQGFSGVRLHAFDNWPDAWKFDFVKDLQADAALRDAVDIIGAHINSDKSVVPASVRATAERLGKPIWNTEGHVYKAGYDGLIGVVESFNENYIRSGVTRIINWYGIAGVYTMEPYSGEKEAAVRANWPWSGHFESNPSLWGYAHYGQFTGIGWTYLNGASGDLGGGGTFVTLKSPQDDYSIIVETSKASAPQQVRFQVGGGLSTNAVAVWRSDAREYFIRQPDISAVDGAVTLTLAPNAVYSLTTTRGQQKGEFSDVPALKAFPFPYREDFERYAEPARWGYLPRYFADISGAFELADCPAAKGKCLRQAVPVPTISWAPDWKPYTIIGDDGWSDYEVSADLYLAAGESAAVMGRINHVGTGYGIIPKGYYLQLDSAGQLSLVVARGKADKKALVGDAEQQALIKLRNDAGEGGEKVLATTVAPGITANSWHKLTLRFNGARITGHLDGKQMLAATDTLYGRGMAGLMAGPSGKGLSMPYFDNVQVGAIGAAPSDTREAPAAQSPLYPSYGSAR</sequence>
<dbReference type="Gene3D" id="3.20.20.70">
    <property type="entry name" value="Aldolase class I"/>
    <property type="match status" value="1"/>
</dbReference>
<keyword evidence="11" id="KW-1185">Reference proteome</keyword>
<dbReference type="Pfam" id="PF21708">
    <property type="entry name" value="Glyco_hydro_59_C"/>
    <property type="match status" value="1"/>
</dbReference>
<evidence type="ECO:0000256" key="4">
    <source>
        <dbReference type="ARBA" id="ARBA00022963"/>
    </source>
</evidence>